<dbReference type="GO" id="GO:0005634">
    <property type="term" value="C:nucleus"/>
    <property type="evidence" value="ECO:0007669"/>
    <property type="project" value="UniProtKB-SubCell"/>
</dbReference>
<evidence type="ECO:0000256" key="2">
    <source>
        <dbReference type="ARBA" id="ARBA00023242"/>
    </source>
</evidence>
<protein>
    <recommendedName>
        <fullName evidence="6">LisH domain-containing protein</fullName>
    </recommendedName>
</protein>
<gene>
    <name evidence="4" type="ORF">EDB81DRAFT_950198</name>
</gene>
<dbReference type="GO" id="GO:0045944">
    <property type="term" value="P:positive regulation of transcription by RNA polymerase II"/>
    <property type="evidence" value="ECO:0007669"/>
    <property type="project" value="TreeGrafter"/>
</dbReference>
<evidence type="ECO:0000256" key="1">
    <source>
        <dbReference type="ARBA" id="ARBA00004123"/>
    </source>
</evidence>
<evidence type="ECO:0008006" key="6">
    <source>
        <dbReference type="Google" id="ProtNLM"/>
    </source>
</evidence>
<evidence type="ECO:0000313" key="5">
    <source>
        <dbReference type="Proteomes" id="UP000738349"/>
    </source>
</evidence>
<dbReference type="Proteomes" id="UP000738349">
    <property type="component" value="Unassembled WGS sequence"/>
</dbReference>
<accession>A0A9P9EA34</accession>
<keyword evidence="2" id="KW-0539">Nucleus</keyword>
<dbReference type="EMBL" id="JAGMUV010000016">
    <property type="protein sequence ID" value="KAH7132761.1"/>
    <property type="molecule type" value="Genomic_DNA"/>
</dbReference>
<dbReference type="OrthoDB" id="5600002at2759"/>
<organism evidence="4 5">
    <name type="scientific">Dactylonectria macrodidyma</name>
    <dbReference type="NCBI Taxonomy" id="307937"/>
    <lineage>
        <taxon>Eukaryota</taxon>
        <taxon>Fungi</taxon>
        <taxon>Dikarya</taxon>
        <taxon>Ascomycota</taxon>
        <taxon>Pezizomycotina</taxon>
        <taxon>Sordariomycetes</taxon>
        <taxon>Hypocreomycetidae</taxon>
        <taxon>Hypocreales</taxon>
        <taxon>Nectriaceae</taxon>
        <taxon>Dactylonectria</taxon>
    </lineage>
</organism>
<name>A0A9P9EA34_9HYPO</name>
<evidence type="ECO:0000256" key="3">
    <source>
        <dbReference type="SAM" id="MobiDB-lite"/>
    </source>
</evidence>
<feature type="region of interest" description="Disordered" evidence="3">
    <location>
        <begin position="225"/>
        <end position="312"/>
    </location>
</feature>
<dbReference type="AlphaFoldDB" id="A0A9P9EA34"/>
<dbReference type="PANTHER" id="PTHR12610:SF12">
    <property type="entry name" value="SEQUENCE-SPECIFIC SINGLE-STRANDED DNA-BINDING PROTEIN, ISOFORM D"/>
    <property type="match status" value="1"/>
</dbReference>
<feature type="compositionally biased region" description="Polar residues" evidence="3">
    <location>
        <begin position="537"/>
        <end position="546"/>
    </location>
</feature>
<evidence type="ECO:0000313" key="4">
    <source>
        <dbReference type="EMBL" id="KAH7132761.1"/>
    </source>
</evidence>
<feature type="compositionally biased region" description="Low complexity" evidence="3">
    <location>
        <begin position="465"/>
        <end position="490"/>
    </location>
</feature>
<sequence length="594" mass="63178">MANMCAMDGSVSGGSMPMVNSRAVAPKTAPRQLQVNGNNRTLLNTYIYDYFLHYGMLDCACAILNSDSKVKVQKHGRDGSLGNKGGLLGNDLGYGSIDPGLDSNHPEHLPAPNVPNLSPDICFLYEWFCLFWDIFNARTDKGGSSQANHNKPNPNASCSQAQYSPLVLYAPDGTTLKAFYNPDEMGSGDMASGTPGAEASGGSHRALQEYQIQLLWMEQQNKKELISTRQDASGLPGNDEAPGSRVGPGATGGPAGPNARPSQGVPLQRARPEASHNAADHMECGTRRISSTGMDSHLPKISQSRGSPNSINFITNKIDPSLAPHFFNAGVNGMEGGMVAPQMDCGMRPPSSYLGQQFNGQINRQQVVAIQAQRHQQQQTGQSGPLMQWRSDPNGNAMPQATEDHIQGPPQRRSMPPPSTPSKANDNAKSRITTSSPQTTKAASPTPSQSNKASLKKKEPKTVKSKAAAQKKSNSNLNSGTTPTAETAPGPRHPVNSASLAKLGENAGPAQVMPTRQSAAPPPFTSTPIAPRPRVGPTQNVTSSTDYPDVTDFGSMDMANFPTSGDLNNFDFDSFILDSAEETGAKPKKARSSK</sequence>
<feature type="compositionally biased region" description="Polar residues" evidence="3">
    <location>
        <begin position="301"/>
        <end position="312"/>
    </location>
</feature>
<feature type="compositionally biased region" description="Polar residues" evidence="3">
    <location>
        <begin position="380"/>
        <end position="399"/>
    </location>
</feature>
<feature type="compositionally biased region" description="Polar residues" evidence="3">
    <location>
        <begin position="421"/>
        <end position="453"/>
    </location>
</feature>
<feature type="compositionally biased region" description="Low complexity" evidence="3">
    <location>
        <begin position="369"/>
        <end position="379"/>
    </location>
</feature>
<feature type="compositionally biased region" description="Basic and acidic residues" evidence="3">
    <location>
        <begin position="270"/>
        <end position="286"/>
    </location>
</feature>
<keyword evidence="5" id="KW-1185">Reference proteome</keyword>
<feature type="region of interest" description="Disordered" evidence="3">
    <location>
        <begin position="369"/>
        <end position="552"/>
    </location>
</feature>
<proteinExistence type="predicted"/>
<comment type="subcellular location">
    <subcellularLocation>
        <location evidence="1">Nucleus</location>
    </subcellularLocation>
</comment>
<comment type="caution">
    <text evidence="4">The sequence shown here is derived from an EMBL/GenBank/DDBJ whole genome shotgun (WGS) entry which is preliminary data.</text>
</comment>
<reference evidence="4" key="1">
    <citation type="journal article" date="2021" name="Nat. Commun.">
        <title>Genetic determinants of endophytism in the Arabidopsis root mycobiome.</title>
        <authorList>
            <person name="Mesny F."/>
            <person name="Miyauchi S."/>
            <person name="Thiergart T."/>
            <person name="Pickel B."/>
            <person name="Atanasova L."/>
            <person name="Karlsson M."/>
            <person name="Huettel B."/>
            <person name="Barry K.W."/>
            <person name="Haridas S."/>
            <person name="Chen C."/>
            <person name="Bauer D."/>
            <person name="Andreopoulos W."/>
            <person name="Pangilinan J."/>
            <person name="LaButti K."/>
            <person name="Riley R."/>
            <person name="Lipzen A."/>
            <person name="Clum A."/>
            <person name="Drula E."/>
            <person name="Henrissat B."/>
            <person name="Kohler A."/>
            <person name="Grigoriev I.V."/>
            <person name="Martin F.M."/>
            <person name="Hacquard S."/>
        </authorList>
    </citation>
    <scope>NUCLEOTIDE SEQUENCE</scope>
    <source>
        <strain evidence="4">MPI-CAGE-AT-0147</strain>
    </source>
</reference>
<dbReference type="PANTHER" id="PTHR12610">
    <property type="entry name" value="SINGLE STRANDED DNA BINDING PROTEIN"/>
    <property type="match status" value="1"/>
</dbReference>